<dbReference type="Proteomes" id="UP000035331">
    <property type="component" value="Chromosome"/>
</dbReference>
<organism evidence="1 2">
    <name type="scientific">Methanosarcina barkeri CM1</name>
    <dbReference type="NCBI Taxonomy" id="796385"/>
    <lineage>
        <taxon>Archaea</taxon>
        <taxon>Methanobacteriati</taxon>
        <taxon>Methanobacteriota</taxon>
        <taxon>Stenosarchaea group</taxon>
        <taxon>Methanomicrobia</taxon>
        <taxon>Methanosarcinales</taxon>
        <taxon>Methanosarcinaceae</taxon>
        <taxon>Methanosarcina</taxon>
    </lineage>
</organism>
<evidence type="ECO:0000313" key="2">
    <source>
        <dbReference type="Proteomes" id="UP000035331"/>
    </source>
</evidence>
<keyword evidence="1" id="KW-0808">Transferase</keyword>
<dbReference type="PATRIC" id="fig|796385.3.peg.3858"/>
<reference evidence="2" key="1">
    <citation type="submission" date="2014-06" db="EMBL/GenBank/DDBJ databases">
        <title>The complete genome sequence of Methanosarcina barkeri CM1.</title>
        <authorList>
            <consortium name="Pastoral Greenhouse Gas Research Consortium"/>
            <person name="Lambie S.C."/>
            <person name="Leahy S.C."/>
            <person name="Kelly W.J."/>
            <person name="Li D."/>
            <person name="Reilly K."/>
            <person name="Attwood G.T."/>
            <person name="Altermann E."/>
        </authorList>
    </citation>
    <scope>NUCLEOTIDE SEQUENCE [LARGE SCALE GENOMIC DNA]</scope>
    <source>
        <strain evidence="2">CM1</strain>
    </source>
</reference>
<protein>
    <submittedName>
        <fullName evidence="1">Nucleotidyltransferase</fullName>
    </submittedName>
</protein>
<evidence type="ECO:0000313" key="1">
    <source>
        <dbReference type="EMBL" id="AKJ40145.1"/>
    </source>
</evidence>
<name>A0A0G3CHH0_METBA</name>
<dbReference type="AlphaFoldDB" id="A0A0G3CHH0"/>
<accession>A0A0G3CHH0</accession>
<sequence>MRKNDSIYLRHILDSIERIEEYTRDMEKEGFSSSNLGRVNSKMSYKTDCNYSE</sequence>
<dbReference type="GO" id="GO:0016740">
    <property type="term" value="F:transferase activity"/>
    <property type="evidence" value="ECO:0007669"/>
    <property type="project" value="UniProtKB-KW"/>
</dbReference>
<proteinExistence type="predicted"/>
<gene>
    <name evidence="1" type="ORF">MCM1_3158</name>
</gene>
<dbReference type="RefSeq" id="WP_158498978.1">
    <property type="nucleotide sequence ID" value="NZ_CP008746.1"/>
</dbReference>
<dbReference type="GeneID" id="43508229"/>
<reference evidence="1 2" key="2">
    <citation type="journal article" date="2015" name="Stand. Genomic Sci.">
        <title>The complete genome sequence of the rumen methanogen Methanosarcina barkeri CM1.</title>
        <authorList>
            <person name="Lambie S.C."/>
            <person name="Kelly W.J."/>
            <person name="Leahy S.C."/>
            <person name="Li D."/>
            <person name="Reilly K."/>
            <person name="McAllister T.A."/>
            <person name="Valle E.R."/>
            <person name="Attwood G.T."/>
            <person name="Altermann E."/>
        </authorList>
    </citation>
    <scope>NUCLEOTIDE SEQUENCE [LARGE SCALE GENOMIC DNA]</scope>
    <source>
        <strain evidence="1 2">CM1</strain>
    </source>
</reference>
<dbReference type="EMBL" id="CP008746">
    <property type="protein sequence ID" value="AKJ40145.1"/>
    <property type="molecule type" value="Genomic_DNA"/>
</dbReference>